<proteinExistence type="predicted"/>
<gene>
    <name evidence="1" type="ORF">PO878_03590</name>
</gene>
<dbReference type="EMBL" id="CP116942">
    <property type="protein sequence ID" value="WCO67805.1"/>
    <property type="molecule type" value="Genomic_DNA"/>
</dbReference>
<accession>A0AAE9Y6G6</accession>
<dbReference type="KEGG" id="ima:PO878_03590"/>
<dbReference type="AlphaFoldDB" id="A0AAE9Y6G6"/>
<keyword evidence="2" id="KW-1185">Reference proteome</keyword>
<dbReference type="RefSeq" id="WP_272737324.1">
    <property type="nucleotide sequence ID" value="NZ_CP116942.1"/>
</dbReference>
<organism evidence="1 2">
    <name type="scientific">Iamia majanohamensis</name>
    <dbReference type="NCBI Taxonomy" id="467976"/>
    <lineage>
        <taxon>Bacteria</taxon>
        <taxon>Bacillati</taxon>
        <taxon>Actinomycetota</taxon>
        <taxon>Acidimicrobiia</taxon>
        <taxon>Acidimicrobiales</taxon>
        <taxon>Iamiaceae</taxon>
        <taxon>Iamia</taxon>
    </lineage>
</organism>
<protein>
    <submittedName>
        <fullName evidence="1">Uncharacterized protein</fullName>
    </submittedName>
</protein>
<reference evidence="1" key="1">
    <citation type="submission" date="2023-01" db="EMBL/GenBank/DDBJ databases">
        <title>The diversity of Class Acidimicrobiia in South China Sea sediment environments and the proposal of Iamia marina sp. nov., a novel species of the genus Iamia.</title>
        <authorList>
            <person name="He Y."/>
            <person name="Tian X."/>
        </authorList>
    </citation>
    <scope>NUCLEOTIDE SEQUENCE</scope>
    <source>
        <strain evidence="1">DSM 19957</strain>
    </source>
</reference>
<dbReference type="Proteomes" id="UP001216390">
    <property type="component" value="Chromosome"/>
</dbReference>
<evidence type="ECO:0000313" key="2">
    <source>
        <dbReference type="Proteomes" id="UP001216390"/>
    </source>
</evidence>
<sequence>MRIRALSVFEGVVYHSSLVDARNPCRPTLEVEAVLREGDADAGPLLLPVAEYVVMAGGAEVARPCLEALSAQGRIVGHLDVPHVAFPTWTPVDIAAPGEP</sequence>
<name>A0AAE9Y6G6_9ACTN</name>
<evidence type="ECO:0000313" key="1">
    <source>
        <dbReference type="EMBL" id="WCO67805.1"/>
    </source>
</evidence>